<evidence type="ECO:0000313" key="2">
    <source>
        <dbReference type="EMBL" id="SDY39507.1"/>
    </source>
</evidence>
<keyword evidence="3" id="KW-1185">Reference proteome</keyword>
<sequence length="51" mass="5377">MGFWVMIGSLLLGIFAISFGANNIKKTKWSKALIAVGGLFVLAAVVLALPK</sequence>
<dbReference type="RefSeq" id="WP_159429334.1">
    <property type="nucleotide sequence ID" value="NZ_FNPG01000016.1"/>
</dbReference>
<dbReference type="STRING" id="1122142.SAMN02910414_01470"/>
<organism evidence="2 3">
    <name type="scientific">Lachnobacterium bovis DSM 14045</name>
    <dbReference type="NCBI Taxonomy" id="1122142"/>
    <lineage>
        <taxon>Bacteria</taxon>
        <taxon>Bacillati</taxon>
        <taxon>Bacillota</taxon>
        <taxon>Clostridia</taxon>
        <taxon>Lachnospirales</taxon>
        <taxon>Lachnospiraceae</taxon>
        <taxon>Lachnobacterium</taxon>
    </lineage>
</organism>
<dbReference type="Proteomes" id="UP000183918">
    <property type="component" value="Unassembled WGS sequence"/>
</dbReference>
<proteinExistence type="predicted"/>
<protein>
    <submittedName>
        <fullName evidence="2">Uncharacterized protein</fullName>
    </submittedName>
</protein>
<gene>
    <name evidence="2" type="ORF">SAMN02910414_01470</name>
</gene>
<name>A0A1H3JI02_9FIRM</name>
<keyword evidence="1" id="KW-0812">Transmembrane</keyword>
<reference evidence="2 3" key="1">
    <citation type="submission" date="2016-10" db="EMBL/GenBank/DDBJ databases">
        <authorList>
            <person name="de Groot N.N."/>
        </authorList>
    </citation>
    <scope>NUCLEOTIDE SEQUENCE [LARGE SCALE GENOMIC DNA]</scope>
    <source>
        <strain evidence="2 3">DSM 14045</strain>
    </source>
</reference>
<dbReference type="EMBL" id="FNPG01000016">
    <property type="protein sequence ID" value="SDY39507.1"/>
    <property type="molecule type" value="Genomic_DNA"/>
</dbReference>
<evidence type="ECO:0000313" key="3">
    <source>
        <dbReference type="Proteomes" id="UP000183918"/>
    </source>
</evidence>
<dbReference type="AlphaFoldDB" id="A0A1H3JI02"/>
<keyword evidence="1" id="KW-1133">Transmembrane helix</keyword>
<feature type="transmembrane region" description="Helical" evidence="1">
    <location>
        <begin position="30"/>
        <end position="49"/>
    </location>
</feature>
<evidence type="ECO:0000256" key="1">
    <source>
        <dbReference type="SAM" id="Phobius"/>
    </source>
</evidence>
<keyword evidence="1" id="KW-0472">Membrane</keyword>
<accession>A0A1H3JI02</accession>